<dbReference type="GO" id="GO:0015098">
    <property type="term" value="F:molybdate ion transmembrane transporter activity"/>
    <property type="evidence" value="ECO:0007669"/>
    <property type="project" value="UniProtKB-UniRule"/>
</dbReference>
<dbReference type="SUPFAM" id="SSF161098">
    <property type="entry name" value="MetI-like"/>
    <property type="match status" value="1"/>
</dbReference>
<keyword evidence="7 9" id="KW-1133">Transmembrane helix</keyword>
<name>A0A926IHS7_9FIRM</name>
<evidence type="ECO:0000256" key="9">
    <source>
        <dbReference type="RuleBase" id="RU363032"/>
    </source>
</evidence>
<dbReference type="EMBL" id="JACRTK010000003">
    <property type="protein sequence ID" value="MBC8590997.1"/>
    <property type="molecule type" value="Genomic_DNA"/>
</dbReference>
<evidence type="ECO:0000256" key="8">
    <source>
        <dbReference type="ARBA" id="ARBA00023136"/>
    </source>
</evidence>
<evidence type="ECO:0000259" key="11">
    <source>
        <dbReference type="PROSITE" id="PS50928"/>
    </source>
</evidence>
<evidence type="ECO:0000256" key="3">
    <source>
        <dbReference type="ARBA" id="ARBA00022448"/>
    </source>
</evidence>
<keyword evidence="5 10" id="KW-0500">Molybdenum</keyword>
<evidence type="ECO:0000256" key="6">
    <source>
        <dbReference type="ARBA" id="ARBA00022692"/>
    </source>
</evidence>
<dbReference type="RefSeq" id="WP_249323835.1">
    <property type="nucleotide sequence ID" value="NZ_JACRTK010000003.1"/>
</dbReference>
<keyword evidence="3 9" id="KW-0813">Transport</keyword>
<feature type="transmembrane region" description="Helical" evidence="9">
    <location>
        <begin position="12"/>
        <end position="32"/>
    </location>
</feature>
<dbReference type="NCBIfam" id="TIGR02141">
    <property type="entry name" value="modB_ABC"/>
    <property type="match status" value="1"/>
</dbReference>
<dbReference type="PANTHER" id="PTHR30183">
    <property type="entry name" value="MOLYBDENUM TRANSPORT SYSTEM PERMEASE PROTEIN MODB"/>
    <property type="match status" value="1"/>
</dbReference>
<proteinExistence type="inferred from homology"/>
<comment type="similarity">
    <text evidence="2 10">Belongs to the binding-protein-dependent transport system permease family. CysTW subfamily.</text>
</comment>
<reference evidence="12 13" key="1">
    <citation type="submission" date="2020-08" db="EMBL/GenBank/DDBJ databases">
        <title>Genome public.</title>
        <authorList>
            <person name="Liu C."/>
            <person name="Sun Q."/>
        </authorList>
    </citation>
    <scope>NUCLEOTIDE SEQUENCE [LARGE SCALE GENOMIC DNA]</scope>
    <source>
        <strain evidence="12 13">NSJ-26</strain>
    </source>
</reference>
<dbReference type="PROSITE" id="PS50928">
    <property type="entry name" value="ABC_TM1"/>
    <property type="match status" value="1"/>
</dbReference>
<gene>
    <name evidence="12" type="primary">modB</name>
    <name evidence="12" type="ORF">H8689_07705</name>
</gene>
<feature type="transmembrane region" description="Helical" evidence="9">
    <location>
        <begin position="189"/>
        <end position="208"/>
    </location>
</feature>
<evidence type="ECO:0000313" key="12">
    <source>
        <dbReference type="EMBL" id="MBC8590997.1"/>
    </source>
</evidence>
<keyword evidence="13" id="KW-1185">Reference proteome</keyword>
<dbReference type="AlphaFoldDB" id="A0A926IHS7"/>
<evidence type="ECO:0000256" key="1">
    <source>
        <dbReference type="ARBA" id="ARBA00004651"/>
    </source>
</evidence>
<evidence type="ECO:0000256" key="10">
    <source>
        <dbReference type="RuleBase" id="RU365097"/>
    </source>
</evidence>
<feature type="domain" description="ABC transmembrane type-1" evidence="11">
    <location>
        <begin position="6"/>
        <end position="208"/>
    </location>
</feature>
<dbReference type="Gene3D" id="1.10.3720.10">
    <property type="entry name" value="MetI-like"/>
    <property type="match status" value="1"/>
</dbReference>
<dbReference type="InterPro" id="IPR011867">
    <property type="entry name" value="ModB_ABC"/>
</dbReference>
<evidence type="ECO:0000256" key="2">
    <source>
        <dbReference type="ARBA" id="ARBA00007069"/>
    </source>
</evidence>
<comment type="caution">
    <text evidence="12">The sequence shown here is derived from an EMBL/GenBank/DDBJ whole genome shotgun (WGS) entry which is preliminary data.</text>
</comment>
<dbReference type="PANTHER" id="PTHR30183:SF3">
    <property type="entry name" value="MOLYBDENUM TRANSPORT SYSTEM PERMEASE PROTEIN MODB"/>
    <property type="match status" value="1"/>
</dbReference>
<evidence type="ECO:0000256" key="7">
    <source>
        <dbReference type="ARBA" id="ARBA00022989"/>
    </source>
</evidence>
<keyword evidence="8 9" id="KW-0472">Membrane</keyword>
<dbReference type="CDD" id="cd06261">
    <property type="entry name" value="TM_PBP2"/>
    <property type="match status" value="1"/>
</dbReference>
<dbReference type="Proteomes" id="UP000601522">
    <property type="component" value="Unassembled WGS sequence"/>
</dbReference>
<comment type="subcellular location">
    <subcellularLocation>
        <location evidence="1 9">Cell membrane</location>
        <topology evidence="1 9">Multi-pass membrane protein</topology>
    </subcellularLocation>
</comment>
<evidence type="ECO:0000256" key="5">
    <source>
        <dbReference type="ARBA" id="ARBA00022505"/>
    </source>
</evidence>
<keyword evidence="4 10" id="KW-1003">Cell membrane</keyword>
<feature type="transmembrane region" description="Helical" evidence="9">
    <location>
        <begin position="77"/>
        <end position="101"/>
    </location>
</feature>
<evidence type="ECO:0000256" key="4">
    <source>
        <dbReference type="ARBA" id="ARBA00022475"/>
    </source>
</evidence>
<dbReference type="InterPro" id="IPR000515">
    <property type="entry name" value="MetI-like"/>
</dbReference>
<dbReference type="InterPro" id="IPR035906">
    <property type="entry name" value="MetI-like_sf"/>
</dbReference>
<comment type="caution">
    <text evidence="10">Lacks conserved residue(s) required for the propagation of feature annotation.</text>
</comment>
<feature type="transmembrane region" description="Helical" evidence="9">
    <location>
        <begin position="44"/>
        <end position="65"/>
    </location>
</feature>
<sequence length="236" mass="26008">MNYSPLLISLKAAIISTAINFFLGIYSAFLVSRTKKLKGIMDGILTLPLVLPPTVVGFFLLILLGKNSIIGRTLLRFNTSIMFSQAATIISATVVSFPLMYRTARGAFEQLDKDIINVARTLGLSEHKIFRKIILPNSFSNIMAGTILTFARSLGEFGATIMIAGNIPGKTQTMSVVIYSAVQAGNRHLAYNWVILMASISLVIMILMNKFETNKTYNMGKGGNQHSLCKYEKKTR</sequence>
<organism evidence="12 13">
    <name type="scientific">Wansuia hejianensis</name>
    <dbReference type="NCBI Taxonomy" id="2763667"/>
    <lineage>
        <taxon>Bacteria</taxon>
        <taxon>Bacillati</taxon>
        <taxon>Bacillota</taxon>
        <taxon>Clostridia</taxon>
        <taxon>Lachnospirales</taxon>
        <taxon>Lachnospiraceae</taxon>
        <taxon>Wansuia</taxon>
    </lineage>
</organism>
<comment type="function">
    <text evidence="10">Part of the binding-protein-dependent transport system for molybdenum; probably responsible for the translocation of the substrate across the membrane.</text>
</comment>
<keyword evidence="6 9" id="KW-0812">Transmembrane</keyword>
<accession>A0A926IHS7</accession>
<dbReference type="Pfam" id="PF00528">
    <property type="entry name" value="BPD_transp_1"/>
    <property type="match status" value="1"/>
</dbReference>
<evidence type="ECO:0000313" key="13">
    <source>
        <dbReference type="Proteomes" id="UP000601522"/>
    </source>
</evidence>
<dbReference type="GO" id="GO:0005886">
    <property type="term" value="C:plasma membrane"/>
    <property type="evidence" value="ECO:0007669"/>
    <property type="project" value="UniProtKB-SubCell"/>
</dbReference>
<protein>
    <recommendedName>
        <fullName evidence="10">Molybdenum transport system permease</fullName>
    </recommendedName>
</protein>